<evidence type="ECO:0000313" key="3">
    <source>
        <dbReference type="EMBL" id="MBC8334456.1"/>
    </source>
</evidence>
<dbReference type="Gene3D" id="3.40.50.720">
    <property type="entry name" value="NAD(P)-binding Rossmann-like Domain"/>
    <property type="match status" value="1"/>
</dbReference>
<dbReference type="AlphaFoldDB" id="A0A8J6NKB9"/>
<dbReference type="PANTHER" id="PTHR43580">
    <property type="entry name" value="OXIDOREDUCTASE GLYR1-RELATED"/>
    <property type="match status" value="1"/>
</dbReference>
<feature type="domain" description="6-phosphogluconate dehydrogenase NADP-binding" evidence="1">
    <location>
        <begin position="5"/>
        <end position="141"/>
    </location>
</feature>
<dbReference type="InterPro" id="IPR006115">
    <property type="entry name" value="6PGDH_NADP-bd"/>
</dbReference>
<dbReference type="EMBL" id="JACNJN010000067">
    <property type="protein sequence ID" value="MBC8334456.1"/>
    <property type="molecule type" value="Genomic_DNA"/>
</dbReference>
<evidence type="ECO:0000259" key="2">
    <source>
        <dbReference type="Pfam" id="PF09130"/>
    </source>
</evidence>
<dbReference type="InterPro" id="IPR051265">
    <property type="entry name" value="HIBADH-related_NP60_sf"/>
</dbReference>
<sequence>MSKKQIGFLHPGAMGISLAVSAQNSGHEAYWVSEGRSRETIERAAEHNLIELKTLEELCDKCSVIISVCPPHAATDLAEQVLKHSFEGIYVDANAISPQRAKDIGDLMDQAGVAYVDGGIIGGPAWKASSTWLYLSGSNAEEVVSCFTEGPLETEIMGDEIGRASALKMCFAANSKGTTALLCGIVAAAEEMGVRKELEKQWSRYDPKFAKETLARVSRVTAKAWRFSGEMKEIASTFEAAGLPDGFHLAAYEIYDRISKFKGDESPPPVEEVLEALLNPDKPK</sequence>
<dbReference type="SUPFAM" id="SSF48179">
    <property type="entry name" value="6-phosphogluconate dehydrogenase C-terminal domain-like"/>
    <property type="match status" value="1"/>
</dbReference>
<dbReference type="InterPro" id="IPR036291">
    <property type="entry name" value="NAD(P)-bd_dom_sf"/>
</dbReference>
<proteinExistence type="predicted"/>
<protein>
    <submittedName>
        <fullName evidence="3">NAD(P)-dependent oxidoreductase</fullName>
    </submittedName>
</protein>
<dbReference type="Pfam" id="PF03446">
    <property type="entry name" value="NAD_binding_2"/>
    <property type="match status" value="1"/>
</dbReference>
<evidence type="ECO:0000259" key="1">
    <source>
        <dbReference type="Pfam" id="PF03446"/>
    </source>
</evidence>
<comment type="caution">
    <text evidence="3">The sequence shown here is derived from an EMBL/GenBank/DDBJ whole genome shotgun (WGS) entry which is preliminary data.</text>
</comment>
<dbReference type="Pfam" id="PF09130">
    <property type="entry name" value="DUF1932"/>
    <property type="match status" value="1"/>
</dbReference>
<evidence type="ECO:0000313" key="4">
    <source>
        <dbReference type="Proteomes" id="UP000614469"/>
    </source>
</evidence>
<dbReference type="InterPro" id="IPR008927">
    <property type="entry name" value="6-PGluconate_DH-like_C_sf"/>
</dbReference>
<gene>
    <name evidence="3" type="ORF">H8E29_04265</name>
</gene>
<dbReference type="GO" id="GO:0050661">
    <property type="term" value="F:NADP binding"/>
    <property type="evidence" value="ECO:0007669"/>
    <property type="project" value="InterPro"/>
</dbReference>
<organism evidence="3 4">
    <name type="scientific">Candidatus Desulfolinea nitratireducens</name>
    <dbReference type="NCBI Taxonomy" id="2841698"/>
    <lineage>
        <taxon>Bacteria</taxon>
        <taxon>Bacillati</taxon>
        <taxon>Chloroflexota</taxon>
        <taxon>Anaerolineae</taxon>
        <taxon>Anaerolineales</taxon>
        <taxon>Anaerolineales incertae sedis</taxon>
        <taxon>Candidatus Desulfolinea</taxon>
    </lineage>
</organism>
<dbReference type="InterPro" id="IPR013328">
    <property type="entry name" value="6PGD_dom2"/>
</dbReference>
<accession>A0A8J6NKB9</accession>
<dbReference type="Gene3D" id="1.10.1040.10">
    <property type="entry name" value="N-(1-d-carboxylethyl)-l-norvaline Dehydrogenase, domain 2"/>
    <property type="match status" value="1"/>
</dbReference>
<name>A0A8J6NKB9_9CHLR</name>
<feature type="domain" description="Phosphogluconate dehydrogenase NAD-binding putative C-terminal" evidence="2">
    <location>
        <begin position="189"/>
        <end position="258"/>
    </location>
</feature>
<dbReference type="PANTHER" id="PTHR43580:SF2">
    <property type="entry name" value="CYTOKINE-LIKE NUCLEAR FACTOR N-PAC"/>
    <property type="match status" value="1"/>
</dbReference>
<dbReference type="SUPFAM" id="SSF51735">
    <property type="entry name" value="NAD(P)-binding Rossmann-fold domains"/>
    <property type="match status" value="1"/>
</dbReference>
<dbReference type="InterPro" id="IPR015814">
    <property type="entry name" value="Pgluconate_DH_NAD-bd_C"/>
</dbReference>
<reference evidence="3 4" key="1">
    <citation type="submission" date="2020-08" db="EMBL/GenBank/DDBJ databases">
        <title>Bridging the membrane lipid divide: bacteria of the FCB group superphylum have the potential to synthesize archaeal ether lipids.</title>
        <authorList>
            <person name="Villanueva L."/>
            <person name="Von Meijenfeldt F.A.B."/>
            <person name="Westbye A.B."/>
            <person name="Yadav S."/>
            <person name="Hopmans E.C."/>
            <person name="Dutilh B.E."/>
            <person name="Sinninghe Damste J.S."/>
        </authorList>
    </citation>
    <scope>NUCLEOTIDE SEQUENCE [LARGE SCALE GENOMIC DNA]</scope>
    <source>
        <strain evidence="3">NIOZ-UU36</strain>
    </source>
</reference>
<dbReference type="Proteomes" id="UP000614469">
    <property type="component" value="Unassembled WGS sequence"/>
</dbReference>